<organism evidence="3 4">
    <name type="scientific">Actinokineospora diospyrosa</name>
    <dbReference type="NCBI Taxonomy" id="103728"/>
    <lineage>
        <taxon>Bacteria</taxon>
        <taxon>Bacillati</taxon>
        <taxon>Actinomycetota</taxon>
        <taxon>Actinomycetes</taxon>
        <taxon>Pseudonocardiales</taxon>
        <taxon>Pseudonocardiaceae</taxon>
        <taxon>Actinokineospora</taxon>
    </lineage>
</organism>
<dbReference type="EMBL" id="JAMTCO010000006">
    <property type="protein sequence ID" value="MCP2270000.1"/>
    <property type="molecule type" value="Genomic_DNA"/>
</dbReference>
<feature type="region of interest" description="Disordered" evidence="1">
    <location>
        <begin position="29"/>
        <end position="49"/>
    </location>
</feature>
<evidence type="ECO:0008006" key="5">
    <source>
        <dbReference type="Google" id="ProtNLM"/>
    </source>
</evidence>
<sequence length="158" mass="16538">MSRLTRILVSTALAATATGIVAPAAVAEDGPRSGEITNTRPAGESCDREGWVDTRRTSGIRQGGSGRGCAEDARAESEDPTFRYTSATGTHRVAAVPDRQCVITNGGVPATSAVNDTNRIALLYPNASCRGVGQVVFPRAEHRGGAPFLSILFISIPR</sequence>
<accession>A0ABT1IBJ3</accession>
<name>A0ABT1IBJ3_9PSEU</name>
<gene>
    <name evidence="3" type="ORF">LV75_002501</name>
</gene>
<evidence type="ECO:0000313" key="4">
    <source>
        <dbReference type="Proteomes" id="UP001205185"/>
    </source>
</evidence>
<evidence type="ECO:0000256" key="2">
    <source>
        <dbReference type="SAM" id="SignalP"/>
    </source>
</evidence>
<dbReference type="Proteomes" id="UP001205185">
    <property type="component" value="Unassembled WGS sequence"/>
</dbReference>
<feature type="chain" id="PRO_5045130864" description="Secreted protein" evidence="2">
    <location>
        <begin position="28"/>
        <end position="158"/>
    </location>
</feature>
<protein>
    <recommendedName>
        <fullName evidence="5">Secreted protein</fullName>
    </recommendedName>
</protein>
<proteinExistence type="predicted"/>
<feature type="signal peptide" evidence="2">
    <location>
        <begin position="1"/>
        <end position="27"/>
    </location>
</feature>
<reference evidence="3 4" key="1">
    <citation type="submission" date="2022-06" db="EMBL/GenBank/DDBJ databases">
        <title>Genomic Encyclopedia of Archaeal and Bacterial Type Strains, Phase II (KMG-II): from individual species to whole genera.</title>
        <authorList>
            <person name="Goeker M."/>
        </authorList>
    </citation>
    <scope>NUCLEOTIDE SEQUENCE [LARGE SCALE GENOMIC DNA]</scope>
    <source>
        <strain evidence="3 4">DSM 44255</strain>
    </source>
</reference>
<comment type="caution">
    <text evidence="3">The sequence shown here is derived from an EMBL/GenBank/DDBJ whole genome shotgun (WGS) entry which is preliminary data.</text>
</comment>
<dbReference type="RefSeq" id="WP_253886985.1">
    <property type="nucleotide sequence ID" value="NZ_BAAAVB010000013.1"/>
</dbReference>
<keyword evidence="2" id="KW-0732">Signal</keyword>
<keyword evidence="4" id="KW-1185">Reference proteome</keyword>
<evidence type="ECO:0000256" key="1">
    <source>
        <dbReference type="SAM" id="MobiDB-lite"/>
    </source>
</evidence>
<evidence type="ECO:0000313" key="3">
    <source>
        <dbReference type="EMBL" id="MCP2270000.1"/>
    </source>
</evidence>